<gene>
    <name evidence="6" type="ORF">SAMN05192580_1968</name>
</gene>
<evidence type="ECO:0000313" key="6">
    <source>
        <dbReference type="EMBL" id="SFR96284.1"/>
    </source>
</evidence>
<dbReference type="Gene3D" id="1.10.287.470">
    <property type="entry name" value="Helix hairpin bin"/>
    <property type="match status" value="1"/>
</dbReference>
<evidence type="ECO:0000256" key="2">
    <source>
        <dbReference type="SAM" id="Phobius"/>
    </source>
</evidence>
<dbReference type="InterPro" id="IPR058637">
    <property type="entry name" value="YknX-like_C"/>
</dbReference>
<comment type="similarity">
    <text evidence="1">Belongs to the membrane fusion protein (MFP) (TC 8.A.1) family.</text>
</comment>
<keyword evidence="2" id="KW-1133">Transmembrane helix</keyword>
<dbReference type="EMBL" id="FOZG01000002">
    <property type="protein sequence ID" value="SFR96284.1"/>
    <property type="molecule type" value="Genomic_DNA"/>
</dbReference>
<dbReference type="OrthoDB" id="7422354at2"/>
<organism evidence="6 7">
    <name type="scientific">Sphingomonas jatrophae</name>
    <dbReference type="NCBI Taxonomy" id="1166337"/>
    <lineage>
        <taxon>Bacteria</taxon>
        <taxon>Pseudomonadati</taxon>
        <taxon>Pseudomonadota</taxon>
        <taxon>Alphaproteobacteria</taxon>
        <taxon>Sphingomonadales</taxon>
        <taxon>Sphingomonadaceae</taxon>
        <taxon>Sphingomonas</taxon>
    </lineage>
</organism>
<dbReference type="GO" id="GO:1990281">
    <property type="term" value="C:efflux pump complex"/>
    <property type="evidence" value="ECO:0007669"/>
    <property type="project" value="TreeGrafter"/>
</dbReference>
<dbReference type="PANTHER" id="PTHR30469">
    <property type="entry name" value="MULTIDRUG RESISTANCE PROTEIN MDTA"/>
    <property type="match status" value="1"/>
</dbReference>
<dbReference type="Gene3D" id="2.40.420.20">
    <property type="match status" value="1"/>
</dbReference>
<feature type="domain" description="YknX-like C-terminal permuted SH3-like" evidence="5">
    <location>
        <begin position="319"/>
        <end position="385"/>
    </location>
</feature>
<dbReference type="Gene3D" id="2.40.50.100">
    <property type="match status" value="1"/>
</dbReference>
<dbReference type="STRING" id="1166337.SAMN05192580_1968"/>
<dbReference type="InterPro" id="IPR058647">
    <property type="entry name" value="BSH_CzcB-like"/>
</dbReference>
<dbReference type="AlphaFoldDB" id="A0A1I6KYK1"/>
<keyword evidence="7" id="KW-1185">Reference proteome</keyword>
<feature type="domain" description="CusB-like beta-barrel" evidence="3">
    <location>
        <begin position="241"/>
        <end position="312"/>
    </location>
</feature>
<dbReference type="RefSeq" id="WP_093315966.1">
    <property type="nucleotide sequence ID" value="NZ_FOZG01000002.1"/>
</dbReference>
<protein>
    <submittedName>
        <fullName evidence="6">RND family efflux transporter, MFP subunit</fullName>
    </submittedName>
</protein>
<sequence length="396" mass="41032">MNMESGFAGKIAALRGDDDAAGAGRRRWLRIAAIVAVLAVLAGAWMVMRGGKDPAPAAAPTKTIPKVSVVVPGMRAVTNVVTATGTLAAKREMPVGVAGEGGMVAEVLVEPGDWVRAGQPLAIIDRQVAAQQTNQSVASIGVAQADAALAQSELERARKLVDRGFISQADIQRRTATRDAANARVALARAQANEMRARMGRLVIRAPAEALVLQRAVEPGQIVSSGSGALFRLARGGEMELRAQVAEQDLAGLGIGRPAAVTPVGSTRSFTGRIWQLSPVIDAATRQGTARIQIAYDPALRPGGFAAARITSGAVQAPVLPESAVLSDTKGNFVYVVGSNGRVTRRDVRTGQVSNDGIAIVGGLMGDEQVVLSAGAFLNPGDQIKPERVALPAARS</sequence>
<keyword evidence="2" id="KW-0812">Transmembrane</keyword>
<evidence type="ECO:0000259" key="3">
    <source>
        <dbReference type="Pfam" id="PF25954"/>
    </source>
</evidence>
<evidence type="ECO:0000256" key="1">
    <source>
        <dbReference type="ARBA" id="ARBA00009477"/>
    </source>
</evidence>
<reference evidence="6 7" key="1">
    <citation type="submission" date="2016-10" db="EMBL/GenBank/DDBJ databases">
        <authorList>
            <person name="de Groot N.N."/>
        </authorList>
    </citation>
    <scope>NUCLEOTIDE SEQUENCE [LARGE SCALE GENOMIC DNA]</scope>
    <source>
        <strain evidence="6 7">S5-249</strain>
    </source>
</reference>
<dbReference type="Proteomes" id="UP000198824">
    <property type="component" value="Unassembled WGS sequence"/>
</dbReference>
<feature type="domain" description="CzcB-like barrel-sandwich hybrid" evidence="4">
    <location>
        <begin position="101"/>
        <end position="227"/>
    </location>
</feature>
<evidence type="ECO:0000313" key="7">
    <source>
        <dbReference type="Proteomes" id="UP000198824"/>
    </source>
</evidence>
<dbReference type="InterPro" id="IPR006311">
    <property type="entry name" value="TAT_signal"/>
</dbReference>
<dbReference type="InterPro" id="IPR058792">
    <property type="entry name" value="Beta-barrel_RND_2"/>
</dbReference>
<feature type="transmembrane region" description="Helical" evidence="2">
    <location>
        <begin position="28"/>
        <end position="48"/>
    </location>
</feature>
<dbReference type="GO" id="GO:0015562">
    <property type="term" value="F:efflux transmembrane transporter activity"/>
    <property type="evidence" value="ECO:0007669"/>
    <property type="project" value="TreeGrafter"/>
</dbReference>
<dbReference type="PROSITE" id="PS51318">
    <property type="entry name" value="TAT"/>
    <property type="match status" value="1"/>
</dbReference>
<dbReference type="Pfam" id="PF25973">
    <property type="entry name" value="BSH_CzcB"/>
    <property type="match status" value="1"/>
</dbReference>
<evidence type="ECO:0000259" key="5">
    <source>
        <dbReference type="Pfam" id="PF25989"/>
    </source>
</evidence>
<dbReference type="PANTHER" id="PTHR30469:SF15">
    <property type="entry name" value="HLYD FAMILY OF SECRETION PROTEINS"/>
    <property type="match status" value="1"/>
</dbReference>
<dbReference type="NCBIfam" id="TIGR01730">
    <property type="entry name" value="RND_mfp"/>
    <property type="match status" value="1"/>
</dbReference>
<dbReference type="Pfam" id="PF25954">
    <property type="entry name" value="Beta-barrel_RND_2"/>
    <property type="match status" value="1"/>
</dbReference>
<proteinExistence type="inferred from homology"/>
<accession>A0A1I6KYK1</accession>
<keyword evidence="2" id="KW-0472">Membrane</keyword>
<dbReference type="SUPFAM" id="SSF111369">
    <property type="entry name" value="HlyD-like secretion proteins"/>
    <property type="match status" value="1"/>
</dbReference>
<dbReference type="Gene3D" id="2.40.30.170">
    <property type="match status" value="1"/>
</dbReference>
<name>A0A1I6KYK1_9SPHN</name>
<evidence type="ECO:0000259" key="4">
    <source>
        <dbReference type="Pfam" id="PF25973"/>
    </source>
</evidence>
<dbReference type="Pfam" id="PF25989">
    <property type="entry name" value="YknX_C"/>
    <property type="match status" value="1"/>
</dbReference>
<dbReference type="InterPro" id="IPR006143">
    <property type="entry name" value="RND_pump_MFP"/>
</dbReference>